<feature type="coiled-coil region" evidence="1">
    <location>
        <begin position="500"/>
        <end position="527"/>
    </location>
</feature>
<dbReference type="InterPro" id="IPR011935">
    <property type="entry name" value="CHP02231"/>
</dbReference>
<feature type="compositionally biased region" description="Basic and acidic residues" evidence="2">
    <location>
        <begin position="206"/>
        <end position="217"/>
    </location>
</feature>
<dbReference type="EMBL" id="CABFNP030000704">
    <property type="protein sequence ID" value="CAI6079460.1"/>
    <property type="molecule type" value="Genomic_DNA"/>
</dbReference>
<protein>
    <recommendedName>
        <fullName evidence="7">Protein F37C4.5</fullName>
    </recommendedName>
</protein>
<proteinExistence type="predicted"/>
<feature type="region of interest" description="Disordered" evidence="2">
    <location>
        <begin position="421"/>
        <end position="449"/>
    </location>
</feature>
<organism evidence="5 6">
    <name type="scientific">Clonostachys chloroleuca</name>
    <dbReference type="NCBI Taxonomy" id="1926264"/>
    <lineage>
        <taxon>Eukaryota</taxon>
        <taxon>Fungi</taxon>
        <taxon>Dikarya</taxon>
        <taxon>Ascomycota</taxon>
        <taxon>Pezizomycotina</taxon>
        <taxon>Sordariomycetes</taxon>
        <taxon>Hypocreomycetidae</taxon>
        <taxon>Hypocreales</taxon>
        <taxon>Bionectriaceae</taxon>
        <taxon>Clonostachys</taxon>
    </lineage>
</organism>
<keyword evidence="6" id="KW-1185">Reference proteome</keyword>
<feature type="compositionally biased region" description="Acidic residues" evidence="2">
    <location>
        <begin position="87"/>
        <end position="105"/>
    </location>
</feature>
<dbReference type="Pfam" id="PF13598">
    <property type="entry name" value="DUF4139"/>
    <property type="match status" value="1"/>
</dbReference>
<evidence type="ECO:0000256" key="1">
    <source>
        <dbReference type="SAM" id="Coils"/>
    </source>
</evidence>
<comment type="caution">
    <text evidence="5">The sequence shown here is derived from an EMBL/GenBank/DDBJ whole genome shotgun (WGS) entry which is preliminary data.</text>
</comment>
<dbReference type="InterPro" id="IPR025554">
    <property type="entry name" value="DUF4140"/>
</dbReference>
<dbReference type="Pfam" id="PF13600">
    <property type="entry name" value="DUF4140"/>
    <property type="match status" value="1"/>
</dbReference>
<gene>
    <name evidence="5" type="ORF">CCHLO57077_00012773</name>
</gene>
<dbReference type="InterPro" id="IPR037291">
    <property type="entry name" value="DUF4139"/>
</dbReference>
<dbReference type="Proteomes" id="UP001160390">
    <property type="component" value="Unassembled WGS sequence"/>
</dbReference>
<feature type="region of interest" description="Disordered" evidence="2">
    <location>
        <begin position="206"/>
        <end position="229"/>
    </location>
</feature>
<accession>A0AA35LUI3</accession>
<feature type="compositionally biased region" description="Low complexity" evidence="2">
    <location>
        <begin position="438"/>
        <end position="449"/>
    </location>
</feature>
<dbReference type="AlphaFoldDB" id="A0AA35LUI3"/>
<evidence type="ECO:0000313" key="6">
    <source>
        <dbReference type="Proteomes" id="UP001160390"/>
    </source>
</evidence>
<feature type="domain" description="DUF4140" evidence="4">
    <location>
        <begin position="19"/>
        <end position="141"/>
    </location>
</feature>
<dbReference type="PANTHER" id="PTHR31005">
    <property type="entry name" value="DUF4139 DOMAIN-CONTAINING PROTEIN"/>
    <property type="match status" value="1"/>
</dbReference>
<evidence type="ECO:0000313" key="5">
    <source>
        <dbReference type="EMBL" id="CAI6079460.1"/>
    </source>
</evidence>
<dbReference type="PANTHER" id="PTHR31005:SF8">
    <property type="entry name" value="DUF4139 DOMAIN-CONTAINING PROTEIN"/>
    <property type="match status" value="1"/>
</dbReference>
<feature type="region of interest" description="Disordered" evidence="2">
    <location>
        <begin position="546"/>
        <end position="571"/>
    </location>
</feature>
<reference evidence="5" key="1">
    <citation type="submission" date="2023-01" db="EMBL/GenBank/DDBJ databases">
        <authorList>
            <person name="Piombo E."/>
        </authorList>
    </citation>
    <scope>NUCLEOTIDE SEQUENCE</scope>
</reference>
<feature type="region of interest" description="Disordered" evidence="2">
    <location>
        <begin position="86"/>
        <end position="105"/>
    </location>
</feature>
<name>A0AA35LUI3_9HYPO</name>
<evidence type="ECO:0000259" key="3">
    <source>
        <dbReference type="Pfam" id="PF13598"/>
    </source>
</evidence>
<sequence>MDSISRVEYNIRDLSTRSVTLFPTKAQVSRDVKDVPLRPGTNEITILGLTPTVDEHSIKVEGNGAATIVDISIEPVPNHELFADVYPDSDDEEKSDEESDVEDVEVSESPELIAAKARVTELNDQVEIADEVVKSTELRKRYLNGYYNSLNPKHNIDIEKAMATYKDERIKAHQECLEAQELKSKLEPELQKAQAIRARLIKRHEREKTRANRETAKIRKRKSVERRNKELREQERVKEKNRIRGERESFWPKYCYAVHIKLEVGIATPAPSSADVAMGERDWEIPQDIQKGESVAPEDVMLRSCDLILSYITGAACWQPSYDIQLDTTNCTGILCFDAQITNTTSETWERCKVTLSTSQAAFSGLVDAAPTLEPWNIILKPKGDGYGPDPLVKSREEVELRSRFWESQHPRSDMKPRIAMFGIDNPSSNTHPPPVPAASGAGPHAGMSNHQLQDYQMQLMLLEQQNKKRLMMARQEQPARMPQTGPVPVQLQQMQGLQAQAQMQAMQQQQAQMQAMQQQQAQQQQQQGFRQMQAQMQATQLGEGVINFSNTPPNPQPQAFPPAPLEQPPPFDDAALSDPGTVGREDSRLSFEESLIDQTGFTTTYDLPGLKTLPPRSTPTSQRVARIAFPNVPFRHTIVAKYRPAAYLSAKLQNDSKINLTRGLAGVSLDGSFLGRLALGRCSVGEHLNLNLGVDPAITVAYPPPEVHKATRGFFAKDDVRVYERCVRLENQRTWTAQATKLFVLDQIPVAEDERLRVDLLQPEGLVMDGESKPTGVPGRSFKEEDKAWGRASAHLRKGGQVQWLVYLEPGKAVKLPLEYQVSVPNNEEAVQVPGA</sequence>
<evidence type="ECO:0000259" key="4">
    <source>
        <dbReference type="Pfam" id="PF13600"/>
    </source>
</evidence>
<keyword evidence="1" id="KW-0175">Coiled coil</keyword>
<feature type="compositionally biased region" description="Pro residues" evidence="2">
    <location>
        <begin position="553"/>
        <end position="571"/>
    </location>
</feature>
<feature type="domain" description="DUF4139" evidence="3">
    <location>
        <begin position="309"/>
        <end position="827"/>
    </location>
</feature>
<evidence type="ECO:0008006" key="7">
    <source>
        <dbReference type="Google" id="ProtNLM"/>
    </source>
</evidence>
<evidence type="ECO:0000256" key="2">
    <source>
        <dbReference type="SAM" id="MobiDB-lite"/>
    </source>
</evidence>